<dbReference type="PANTHER" id="PTHR40036">
    <property type="entry name" value="MACROCIN O-METHYLTRANSFERASE"/>
    <property type="match status" value="1"/>
</dbReference>
<sequence length="226" mass="25282">MSGAEEGAPPARRTPLDLLHDWAVRDSFETFRDRMARAMLFPKKADLRRWACARARERHGAGGLYAEFGVWRGHGVNLFARVLKGTGVTVWGFDSFEGLEEDWTGHPRGGQAGRFSTGGALPEVRPNVRLVKGRVQDTVPGWLAEREGPVAFAHLDLDTYTPTRFVLEALRPRLVTGSVLVFDELYGYPGWREHEYRALVEVLGEEGCDFLAFSEQAVALEIAEPR</sequence>
<keyword evidence="2" id="KW-1185">Reference proteome</keyword>
<proteinExistence type="predicted"/>
<organism evidence="1 2">
    <name type="scientific">Rhodosalinus halophilus</name>
    <dbReference type="NCBI Taxonomy" id="2259333"/>
    <lineage>
        <taxon>Bacteria</taxon>
        <taxon>Pseudomonadati</taxon>
        <taxon>Pseudomonadota</taxon>
        <taxon>Alphaproteobacteria</taxon>
        <taxon>Rhodobacterales</taxon>
        <taxon>Paracoccaceae</taxon>
        <taxon>Rhodosalinus</taxon>
    </lineage>
</organism>
<dbReference type="OrthoDB" id="9811332at2"/>
<dbReference type="EMBL" id="QNTQ01000005">
    <property type="protein sequence ID" value="RBI86309.1"/>
    <property type="molecule type" value="Genomic_DNA"/>
</dbReference>
<keyword evidence="1" id="KW-0808">Transferase</keyword>
<dbReference type="Gene3D" id="3.40.50.150">
    <property type="entry name" value="Vaccinia Virus protein VP39"/>
    <property type="match status" value="1"/>
</dbReference>
<dbReference type="InterPro" id="IPR029063">
    <property type="entry name" value="SAM-dependent_MTases_sf"/>
</dbReference>
<dbReference type="Proteomes" id="UP000253370">
    <property type="component" value="Unassembled WGS sequence"/>
</dbReference>
<dbReference type="GO" id="GO:0008168">
    <property type="term" value="F:methyltransferase activity"/>
    <property type="evidence" value="ECO:0007669"/>
    <property type="project" value="UniProtKB-KW"/>
</dbReference>
<name>A0A365UAY2_9RHOB</name>
<dbReference type="RefSeq" id="WP_113288547.1">
    <property type="nucleotide sequence ID" value="NZ_QNTQ01000005.1"/>
</dbReference>
<evidence type="ECO:0000313" key="2">
    <source>
        <dbReference type="Proteomes" id="UP000253370"/>
    </source>
</evidence>
<comment type="caution">
    <text evidence="1">The sequence shown here is derived from an EMBL/GenBank/DDBJ whole genome shotgun (WGS) entry which is preliminary data.</text>
</comment>
<accession>A0A365UAY2</accession>
<dbReference type="AlphaFoldDB" id="A0A365UAY2"/>
<keyword evidence="1" id="KW-0489">Methyltransferase</keyword>
<dbReference type="Pfam" id="PF13578">
    <property type="entry name" value="Methyltransf_24"/>
    <property type="match status" value="1"/>
</dbReference>
<gene>
    <name evidence="1" type="ORF">DRV85_06055</name>
</gene>
<dbReference type="SUPFAM" id="SSF53335">
    <property type="entry name" value="S-adenosyl-L-methionine-dependent methyltransferases"/>
    <property type="match status" value="1"/>
</dbReference>
<protein>
    <submittedName>
        <fullName evidence="1">Class I SAM-dependent methyltransferase</fullName>
    </submittedName>
</protein>
<reference evidence="1 2" key="1">
    <citation type="submission" date="2018-07" db="EMBL/GenBank/DDBJ databases">
        <title>Rhodosalinus sp. strain E84T genomic sequence and assembly.</title>
        <authorList>
            <person name="Liu Z.-W."/>
            <person name="Lu D.-C."/>
        </authorList>
    </citation>
    <scope>NUCLEOTIDE SEQUENCE [LARGE SCALE GENOMIC DNA]</scope>
    <source>
        <strain evidence="1 2">E84</strain>
    </source>
</reference>
<dbReference type="GO" id="GO:0032259">
    <property type="term" value="P:methylation"/>
    <property type="evidence" value="ECO:0007669"/>
    <property type="project" value="UniProtKB-KW"/>
</dbReference>
<evidence type="ECO:0000313" key="1">
    <source>
        <dbReference type="EMBL" id="RBI86309.1"/>
    </source>
</evidence>
<dbReference type="InterPro" id="IPR008884">
    <property type="entry name" value="TylF_MeTrfase"/>
</dbReference>
<dbReference type="PANTHER" id="PTHR40036:SF1">
    <property type="entry name" value="MACROCIN O-METHYLTRANSFERASE"/>
    <property type="match status" value="1"/>
</dbReference>